<dbReference type="GO" id="GO:0030246">
    <property type="term" value="F:carbohydrate binding"/>
    <property type="evidence" value="ECO:0007669"/>
    <property type="project" value="InterPro"/>
</dbReference>
<gene>
    <name evidence="3" type="ORF">IRI77_29200</name>
</gene>
<feature type="signal peptide" evidence="1">
    <location>
        <begin position="1"/>
        <end position="16"/>
    </location>
</feature>
<organism evidence="3 4">
    <name type="scientific">Paludibaculum fermentans</name>
    <dbReference type="NCBI Taxonomy" id="1473598"/>
    <lineage>
        <taxon>Bacteria</taxon>
        <taxon>Pseudomonadati</taxon>
        <taxon>Acidobacteriota</taxon>
        <taxon>Terriglobia</taxon>
        <taxon>Bryobacterales</taxon>
        <taxon>Bryobacteraceae</taxon>
        <taxon>Paludibaculum</taxon>
    </lineage>
</organism>
<dbReference type="SUPFAM" id="SSF49384">
    <property type="entry name" value="Carbohydrate-binding domain"/>
    <property type="match status" value="1"/>
</dbReference>
<name>A0A7S7SJV2_PALFE</name>
<dbReference type="InterPro" id="IPR002102">
    <property type="entry name" value="Cohesin_dom"/>
</dbReference>
<protein>
    <submittedName>
        <fullName evidence="3">PEP-CTERM sorting domain-containing protein</fullName>
    </submittedName>
</protein>
<dbReference type="KEGG" id="pfer:IRI77_29200"/>
<keyword evidence="1" id="KW-0732">Signal</keyword>
<feature type="chain" id="PRO_5032618825" evidence="1">
    <location>
        <begin position="17"/>
        <end position="184"/>
    </location>
</feature>
<evidence type="ECO:0000259" key="2">
    <source>
        <dbReference type="Pfam" id="PF00963"/>
    </source>
</evidence>
<dbReference type="Pfam" id="PF00963">
    <property type="entry name" value="Cohesin"/>
    <property type="match status" value="1"/>
</dbReference>
<dbReference type="InterPro" id="IPR013424">
    <property type="entry name" value="Ice-binding_C"/>
</dbReference>
<dbReference type="CDD" id="cd08547">
    <property type="entry name" value="Type_II_cohesin"/>
    <property type="match status" value="1"/>
</dbReference>
<proteinExistence type="predicted"/>
<dbReference type="AlphaFoldDB" id="A0A7S7SJV2"/>
<feature type="domain" description="Cohesin" evidence="2">
    <location>
        <begin position="28"/>
        <end position="116"/>
    </location>
</feature>
<evidence type="ECO:0000313" key="3">
    <source>
        <dbReference type="EMBL" id="QOY86826.1"/>
    </source>
</evidence>
<accession>A0A7S7SJV2</accession>
<dbReference type="Gene3D" id="2.60.40.680">
    <property type="match status" value="1"/>
</dbReference>
<evidence type="ECO:0000313" key="4">
    <source>
        <dbReference type="Proteomes" id="UP000593892"/>
    </source>
</evidence>
<dbReference type="Proteomes" id="UP000593892">
    <property type="component" value="Chromosome"/>
</dbReference>
<reference evidence="3 4" key="1">
    <citation type="submission" date="2020-10" db="EMBL/GenBank/DDBJ databases">
        <title>Complete genome sequence of Paludibaculum fermentans P105T, a facultatively anaerobic acidobacterium capable of dissimilatory Fe(III) reduction.</title>
        <authorList>
            <person name="Dedysh S.N."/>
            <person name="Beletsky A.V."/>
            <person name="Kulichevskaya I.S."/>
            <person name="Mardanov A.V."/>
            <person name="Ravin N.V."/>
        </authorList>
    </citation>
    <scope>NUCLEOTIDE SEQUENCE [LARGE SCALE GENOMIC DNA]</scope>
    <source>
        <strain evidence="3 4">P105</strain>
    </source>
</reference>
<dbReference type="EMBL" id="CP063849">
    <property type="protein sequence ID" value="QOY86826.1"/>
    <property type="molecule type" value="Genomic_DNA"/>
</dbReference>
<dbReference type="GO" id="GO:0000272">
    <property type="term" value="P:polysaccharide catabolic process"/>
    <property type="evidence" value="ECO:0007669"/>
    <property type="project" value="InterPro"/>
</dbReference>
<sequence length="184" mass="19349">MKRILLLLTLCATAQAATIFSLNPKIGSRKVGQTLQVSLYAANVSDLVAYQFDLTFSTNMAVQSIDSDGLFASDGVGVFYFLDNAAGLISFLNDALIGSAVLNGSDSLVKITFLLLNPGPFTIGFDTAAAYDSGYGLITADYYGADGIIEDAPASVPEPRTALLFCLSLTTLALARRARAGACR</sequence>
<dbReference type="InterPro" id="IPR008965">
    <property type="entry name" value="CBM2/CBM3_carb-bd_dom_sf"/>
</dbReference>
<dbReference type="NCBIfam" id="TIGR02595">
    <property type="entry name" value="PEP_CTERM"/>
    <property type="match status" value="1"/>
</dbReference>
<keyword evidence="4" id="KW-1185">Reference proteome</keyword>
<dbReference type="RefSeq" id="WP_194448495.1">
    <property type="nucleotide sequence ID" value="NZ_CP063849.1"/>
</dbReference>
<evidence type="ECO:0000256" key="1">
    <source>
        <dbReference type="SAM" id="SignalP"/>
    </source>
</evidence>